<evidence type="ECO:0008006" key="5">
    <source>
        <dbReference type="Google" id="ProtNLM"/>
    </source>
</evidence>
<name>B0RLJ6_XANCB</name>
<protein>
    <recommendedName>
        <fullName evidence="5">Carboxypeptidase regulatory-like domain-containing protein</fullName>
    </recommendedName>
</protein>
<organism evidence="3 4">
    <name type="scientific">Xanthomonas campestris pv. campestris (strain B100)</name>
    <dbReference type="NCBI Taxonomy" id="509169"/>
    <lineage>
        <taxon>Bacteria</taxon>
        <taxon>Pseudomonadati</taxon>
        <taxon>Pseudomonadota</taxon>
        <taxon>Gammaproteobacteria</taxon>
        <taxon>Lysobacterales</taxon>
        <taxon>Lysobacteraceae</taxon>
        <taxon>Xanthomonas</taxon>
    </lineage>
</organism>
<feature type="region of interest" description="Disordered" evidence="1">
    <location>
        <begin position="365"/>
        <end position="384"/>
    </location>
</feature>
<dbReference type="InterPro" id="IPR029062">
    <property type="entry name" value="Class_I_gatase-like"/>
</dbReference>
<keyword evidence="2" id="KW-0472">Membrane</keyword>
<dbReference type="EMBL" id="AM920689">
    <property type="protein sequence ID" value="CAP49425.1"/>
    <property type="molecule type" value="Genomic_DNA"/>
</dbReference>
<reference evidence="3 4" key="1">
    <citation type="journal article" date="2008" name="J. Biotechnol.">
        <title>The genome of Xanthomonas campestris pv. campestris B100 and its use for the reconstruction of metabolic pathways involved in xanthan biosynthesis.</title>
        <authorList>
            <person name="Vorholter F.J."/>
            <person name="Schneiker S."/>
            <person name="Goesmann A."/>
            <person name="Krause L."/>
            <person name="Bekel T."/>
            <person name="Kaiser O."/>
            <person name="Linke B."/>
            <person name="Patschkowski T."/>
            <person name="Ruckert C."/>
            <person name="Schmid J."/>
            <person name="Sidhu V.K."/>
            <person name="Sieber V."/>
            <person name="Tauch A."/>
            <person name="Watt S.A."/>
            <person name="Weisshaar B."/>
            <person name="Becker A."/>
            <person name="Niehaus K."/>
            <person name="Puhler A."/>
        </authorList>
    </citation>
    <scope>NUCLEOTIDE SEQUENCE [LARGE SCALE GENOMIC DNA]</scope>
    <source>
        <strain evidence="3 4">B100</strain>
    </source>
</reference>
<dbReference type="KEGG" id="xca:xcc-b100_0095"/>
<gene>
    <name evidence="3" type="ORF">XCCB100_0095</name>
</gene>
<dbReference type="AlphaFoldDB" id="B0RLJ6"/>
<accession>B0RLJ6</accession>
<feature type="transmembrane region" description="Helical" evidence="2">
    <location>
        <begin position="37"/>
        <end position="56"/>
    </location>
</feature>
<keyword evidence="2" id="KW-1133">Transmembrane helix</keyword>
<dbReference type="SUPFAM" id="SSF52317">
    <property type="entry name" value="Class I glutamine amidotransferase-like"/>
    <property type="match status" value="1"/>
</dbReference>
<evidence type="ECO:0000256" key="2">
    <source>
        <dbReference type="SAM" id="Phobius"/>
    </source>
</evidence>
<evidence type="ECO:0000313" key="4">
    <source>
        <dbReference type="Proteomes" id="UP000001188"/>
    </source>
</evidence>
<dbReference type="Proteomes" id="UP000001188">
    <property type="component" value="Chromosome"/>
</dbReference>
<proteinExistence type="predicted"/>
<evidence type="ECO:0000313" key="3">
    <source>
        <dbReference type="EMBL" id="CAP49425.1"/>
    </source>
</evidence>
<dbReference type="HOGENOM" id="CLU_032906_0_0_6"/>
<evidence type="ECO:0000256" key="1">
    <source>
        <dbReference type="SAM" id="MobiDB-lite"/>
    </source>
</evidence>
<keyword evidence="2" id="KW-0812">Transmembrane</keyword>
<feature type="transmembrane region" description="Helical" evidence="2">
    <location>
        <begin position="6"/>
        <end position="25"/>
    </location>
</feature>
<sequence length="590" mass="61569">MTVALPWIVGAALLLMVVLGWLRLLRTHARQPQPRGRLWLLLAAQPVLAALLYPVLLPPPRLQDGGPLHVATAGTQPAQVGQAAQWVALPEAPHLPRVARMPDLATALRRAPGTTTVIVHGDGLPARDRDALRVPVRVQPSPAPAGLVAAWASPSVAPGEALTIAAQVQGLPGAQVELLDPAGQRVDRASPDAHGQVQLRGLARAPGQVLFGLRLRDAAGAERGHLAVPVQVVPVPPARLLLLAGAPQPEVKYLRRWASDAGLTVRSQVTVSAGLQLGDAASLDAASLDLLDVLVLDTRRLLALSAAQRQLLGAAIARGLGVLVRVAGPVDAATRSALAALGLPVSGGDTSTAVAVAAAPADAGIDPDTTTNTGSTTTDTAVPPLQRRTLQPQVQDAIVAARANDGTALGWWRSAGRGRIGVSVVDDSYALVLAGRSDLHAQLWAQLLGAVARPGAALPAPVQDGWVQQRMTLCDVGADAHVIAPDGSRHPLLPERSGSAPPCAGYWPAATGWHRLQTGTTQRWLFVRAPTDAPAPYRQQLREATAALAASGSSRASAATPTTHPGARWPWLLVWLTVAAGVWWLERRRT</sequence>
<feature type="compositionally biased region" description="Low complexity" evidence="1">
    <location>
        <begin position="365"/>
        <end position="380"/>
    </location>
</feature>